<organism evidence="2 3">
    <name type="scientific">Erwinia persicina</name>
    <dbReference type="NCBI Taxonomy" id="55211"/>
    <lineage>
        <taxon>Bacteria</taxon>
        <taxon>Pseudomonadati</taxon>
        <taxon>Pseudomonadota</taxon>
        <taxon>Gammaproteobacteria</taxon>
        <taxon>Enterobacterales</taxon>
        <taxon>Erwiniaceae</taxon>
        <taxon>Erwinia</taxon>
    </lineage>
</organism>
<dbReference type="RefSeq" id="WP_118666092.1">
    <property type="nucleotide sequence ID" value="NZ_CP146503.1"/>
</dbReference>
<dbReference type="Gene3D" id="6.10.290.20">
    <property type="match status" value="1"/>
</dbReference>
<evidence type="ECO:0000256" key="1">
    <source>
        <dbReference type="SAM" id="MobiDB-lite"/>
    </source>
</evidence>
<reference evidence="2 3" key="1">
    <citation type="journal article" date="2019" name="Sci. Rep.">
        <title>Differences in resource use lead to coexistence of seed-transmitted microbial populations.</title>
        <authorList>
            <person name="Torres-Cortes G."/>
            <person name="Garcia B.J."/>
            <person name="Compant S."/>
            <person name="Rezki S."/>
            <person name="Jones P."/>
            <person name="Preveaux A."/>
            <person name="Briand M."/>
            <person name="Roulet A."/>
            <person name="Bouchez O."/>
            <person name="Jacobson D."/>
            <person name="Barret M."/>
        </authorList>
    </citation>
    <scope>NUCLEOTIDE SEQUENCE [LARGE SCALE GENOMIC DNA]</scope>
    <source>
        <strain evidence="2 3">CFBP13511</strain>
    </source>
</reference>
<protein>
    <recommendedName>
        <fullName evidence="4">Plasmid stability protein</fullName>
    </recommendedName>
</protein>
<dbReference type="Proteomes" id="UP000306393">
    <property type="component" value="Unassembled WGS sequence"/>
</dbReference>
<evidence type="ECO:0000313" key="3">
    <source>
        <dbReference type="Proteomes" id="UP000306393"/>
    </source>
</evidence>
<name>A0A3Q8H855_9GAMM</name>
<evidence type="ECO:0008006" key="4">
    <source>
        <dbReference type="Google" id="ProtNLM"/>
    </source>
</evidence>
<dbReference type="KEGG" id="epe:CI789_23060"/>
<dbReference type="InterPro" id="IPR019720">
    <property type="entry name" value="Plasmid_stability_protein_StbB"/>
</dbReference>
<dbReference type="InterPro" id="IPR038307">
    <property type="entry name" value="StbB_sf"/>
</dbReference>
<evidence type="ECO:0000313" key="2">
    <source>
        <dbReference type="EMBL" id="TKJ82899.1"/>
    </source>
</evidence>
<dbReference type="EMBL" id="QGAC01000044">
    <property type="protein sequence ID" value="TKJ82899.1"/>
    <property type="molecule type" value="Genomic_DNA"/>
</dbReference>
<feature type="region of interest" description="Disordered" evidence="1">
    <location>
        <begin position="101"/>
        <end position="126"/>
    </location>
</feature>
<dbReference type="OrthoDB" id="6626282at2"/>
<sequence>MDTRRKIQFYLNPETNQADHCVDKVLDNTPQGDRGRLMRAAMLSGFALHKIDPRIPFLLSELLTEKTTFSETLQVIKAVLPAAQAERLEEILQTVPPVITAEQQSRPPGADAETRNNARGMFGVKE</sequence>
<accession>A0A3Q8H855</accession>
<gene>
    <name evidence="2" type="ORF">EpCFBP13511_23470</name>
</gene>
<comment type="caution">
    <text evidence="2">The sequence shown here is derived from an EMBL/GenBank/DDBJ whole genome shotgun (WGS) entry which is preliminary data.</text>
</comment>
<dbReference type="AlphaFoldDB" id="A0A3Q8H855"/>
<proteinExistence type="predicted"/>
<dbReference type="Pfam" id="PF10784">
    <property type="entry name" value="Plasmid_stab_B"/>
    <property type="match status" value="1"/>
</dbReference>